<dbReference type="AlphaFoldDB" id="A0A137REW8"/>
<proteinExistence type="predicted"/>
<name>A0A137REW8_9FLAO</name>
<evidence type="ECO:0000313" key="3">
    <source>
        <dbReference type="Proteomes" id="UP000070138"/>
    </source>
</evidence>
<comment type="caution">
    <text evidence="2">The sequence shown here is derived from an EMBL/GenBank/DDBJ whole genome shotgun (WGS) entry which is preliminary data.</text>
</comment>
<reference evidence="3" key="1">
    <citation type="submission" date="2014-10" db="EMBL/GenBank/DDBJ databases">
        <title>Genome sequencing of Vitellibacter sp. D-24.</title>
        <authorList>
            <person name="Thevarajoo S."/>
            <person name="Selvaratnam C."/>
            <person name="Goh K.M."/>
            <person name="Chong C.S."/>
        </authorList>
    </citation>
    <scope>NUCLEOTIDE SEQUENCE [LARGE SCALE GENOMIC DNA]</scope>
    <source>
        <strain evidence="3">D-24</strain>
    </source>
</reference>
<feature type="transmembrane region" description="Helical" evidence="1">
    <location>
        <begin position="90"/>
        <end position="110"/>
    </location>
</feature>
<organism evidence="2 3">
    <name type="scientific">Aequorivita aquimaris</name>
    <dbReference type="NCBI Taxonomy" id="1548749"/>
    <lineage>
        <taxon>Bacteria</taxon>
        <taxon>Pseudomonadati</taxon>
        <taxon>Bacteroidota</taxon>
        <taxon>Flavobacteriia</taxon>
        <taxon>Flavobacteriales</taxon>
        <taxon>Flavobacteriaceae</taxon>
        <taxon>Aequorivita</taxon>
    </lineage>
</organism>
<feature type="transmembrane region" description="Helical" evidence="1">
    <location>
        <begin position="57"/>
        <end position="84"/>
    </location>
</feature>
<dbReference type="PATRIC" id="fig|1548749.3.peg.2868"/>
<keyword evidence="3" id="KW-1185">Reference proteome</keyword>
<protein>
    <recommendedName>
        <fullName evidence="4">DUF983 domain-containing protein</fullName>
    </recommendedName>
</protein>
<reference evidence="2 3" key="2">
    <citation type="journal article" date="2016" name="Int. J. Syst. Evol. Microbiol.">
        <title>Vitellibacter aquimaris sp. nov., a marine bacterium isolated from seawater.</title>
        <authorList>
            <person name="Thevarajoo S."/>
            <person name="Selvaratnam C."/>
            <person name="Goh K.M."/>
            <person name="Hong K.W."/>
            <person name="Chan X.Y."/>
            <person name="Chan K.G."/>
            <person name="Chong C.S."/>
        </authorList>
    </citation>
    <scope>NUCLEOTIDE SEQUENCE [LARGE SCALE GENOMIC DNA]</scope>
    <source>
        <strain evidence="2 3">D-24</strain>
    </source>
</reference>
<dbReference type="OrthoDB" id="9790326at2"/>
<evidence type="ECO:0008006" key="4">
    <source>
        <dbReference type="Google" id="ProtNLM"/>
    </source>
</evidence>
<keyword evidence="1" id="KW-0812">Transmembrane</keyword>
<dbReference type="Proteomes" id="UP000070138">
    <property type="component" value="Unassembled WGS sequence"/>
</dbReference>
<accession>A0A137REW8</accession>
<dbReference type="RefSeq" id="WP_062623067.1">
    <property type="nucleotide sequence ID" value="NZ_JRWG01000012.1"/>
</dbReference>
<keyword evidence="1" id="KW-1133">Transmembrane helix</keyword>
<dbReference type="InterPro" id="IPR009325">
    <property type="entry name" value="DUF983"/>
</dbReference>
<gene>
    <name evidence="2" type="ORF">LS48_13730</name>
</gene>
<dbReference type="EMBL" id="JRWG01000012">
    <property type="protein sequence ID" value="KXN98040.1"/>
    <property type="molecule type" value="Genomic_DNA"/>
</dbReference>
<evidence type="ECO:0000256" key="1">
    <source>
        <dbReference type="SAM" id="Phobius"/>
    </source>
</evidence>
<sequence length="128" mass="14792">MQFLKGSKLYSIFTGTCPVCHKGEMYVERNPYKLSKALKMHERCSHCNTKFKIEPSFFYGAMYVSYAVGVAIAVAAFIIAYFFIGLDRNYTFLAIIVTLVLMLPLILRVSRNIWINFFMKYDKNKAEA</sequence>
<keyword evidence="1" id="KW-0472">Membrane</keyword>
<evidence type="ECO:0000313" key="2">
    <source>
        <dbReference type="EMBL" id="KXN98040.1"/>
    </source>
</evidence>
<dbReference type="STRING" id="1548749.LS48_13730"/>
<dbReference type="Pfam" id="PF06170">
    <property type="entry name" value="DUF983"/>
    <property type="match status" value="1"/>
</dbReference>